<organism evidence="2 3">
    <name type="scientific">Delitschia confertaspora ATCC 74209</name>
    <dbReference type="NCBI Taxonomy" id="1513339"/>
    <lineage>
        <taxon>Eukaryota</taxon>
        <taxon>Fungi</taxon>
        <taxon>Dikarya</taxon>
        <taxon>Ascomycota</taxon>
        <taxon>Pezizomycotina</taxon>
        <taxon>Dothideomycetes</taxon>
        <taxon>Pleosporomycetidae</taxon>
        <taxon>Pleosporales</taxon>
        <taxon>Delitschiaceae</taxon>
        <taxon>Delitschia</taxon>
    </lineage>
</organism>
<evidence type="ECO:0000256" key="1">
    <source>
        <dbReference type="SAM" id="SignalP"/>
    </source>
</evidence>
<dbReference type="Proteomes" id="UP000799536">
    <property type="component" value="Unassembled WGS sequence"/>
</dbReference>
<sequence>MAYRRNHRLPAVLWQVAIQIAWLDCQLEGKWYYVQNVVHSPELIKTFHDNYLEKPGPLKRLQVWLDTQAKEDEGGEVYEAIPEDDFLQLLISTSTAPKKGRKRH</sequence>
<feature type="chain" id="PRO_5040368656" evidence="1">
    <location>
        <begin position="26"/>
        <end position="104"/>
    </location>
</feature>
<comment type="caution">
    <text evidence="2">The sequence shown here is derived from an EMBL/GenBank/DDBJ whole genome shotgun (WGS) entry which is preliminary data.</text>
</comment>
<dbReference type="AlphaFoldDB" id="A0A9P4JKV1"/>
<proteinExistence type="predicted"/>
<keyword evidence="1" id="KW-0732">Signal</keyword>
<gene>
    <name evidence="2" type="ORF">GQ43DRAFT_464256</name>
</gene>
<accession>A0A9P4JKV1</accession>
<reference evidence="2" key="1">
    <citation type="journal article" date="2020" name="Stud. Mycol.">
        <title>101 Dothideomycetes genomes: a test case for predicting lifestyles and emergence of pathogens.</title>
        <authorList>
            <person name="Haridas S."/>
            <person name="Albert R."/>
            <person name="Binder M."/>
            <person name="Bloem J."/>
            <person name="Labutti K."/>
            <person name="Salamov A."/>
            <person name="Andreopoulos B."/>
            <person name="Baker S."/>
            <person name="Barry K."/>
            <person name="Bills G."/>
            <person name="Bluhm B."/>
            <person name="Cannon C."/>
            <person name="Castanera R."/>
            <person name="Culley D."/>
            <person name="Daum C."/>
            <person name="Ezra D."/>
            <person name="Gonzalez J."/>
            <person name="Henrissat B."/>
            <person name="Kuo A."/>
            <person name="Liang C."/>
            <person name="Lipzen A."/>
            <person name="Lutzoni F."/>
            <person name="Magnuson J."/>
            <person name="Mondo S."/>
            <person name="Nolan M."/>
            <person name="Ohm R."/>
            <person name="Pangilinan J."/>
            <person name="Park H.-J."/>
            <person name="Ramirez L."/>
            <person name="Alfaro M."/>
            <person name="Sun H."/>
            <person name="Tritt A."/>
            <person name="Yoshinaga Y."/>
            <person name="Zwiers L.-H."/>
            <person name="Turgeon B."/>
            <person name="Goodwin S."/>
            <person name="Spatafora J."/>
            <person name="Crous P."/>
            <person name="Grigoriev I."/>
        </authorList>
    </citation>
    <scope>NUCLEOTIDE SEQUENCE</scope>
    <source>
        <strain evidence="2">ATCC 74209</strain>
    </source>
</reference>
<feature type="signal peptide" evidence="1">
    <location>
        <begin position="1"/>
        <end position="25"/>
    </location>
</feature>
<evidence type="ECO:0000313" key="3">
    <source>
        <dbReference type="Proteomes" id="UP000799536"/>
    </source>
</evidence>
<name>A0A9P4JKV1_9PLEO</name>
<keyword evidence="3" id="KW-1185">Reference proteome</keyword>
<dbReference type="EMBL" id="ML994039">
    <property type="protein sequence ID" value="KAF2200099.1"/>
    <property type="molecule type" value="Genomic_DNA"/>
</dbReference>
<protein>
    <submittedName>
        <fullName evidence="2">Uncharacterized protein</fullName>
    </submittedName>
</protein>
<dbReference type="OrthoDB" id="25818at2759"/>
<evidence type="ECO:0000313" key="2">
    <source>
        <dbReference type="EMBL" id="KAF2200099.1"/>
    </source>
</evidence>